<dbReference type="InterPro" id="IPR026444">
    <property type="entry name" value="Secre_tail"/>
</dbReference>
<proteinExistence type="predicted"/>
<organism evidence="3 4">
    <name type="scientific">Flavobacterium celericrescens</name>
    <dbReference type="NCBI Taxonomy" id="2709780"/>
    <lineage>
        <taxon>Bacteria</taxon>
        <taxon>Pseudomonadati</taxon>
        <taxon>Bacteroidota</taxon>
        <taxon>Flavobacteriia</taxon>
        <taxon>Flavobacteriales</taxon>
        <taxon>Flavobacteriaceae</taxon>
        <taxon>Flavobacterium</taxon>
    </lineage>
</organism>
<evidence type="ECO:0000313" key="3">
    <source>
        <dbReference type="EMBL" id="NHM03537.1"/>
    </source>
</evidence>
<dbReference type="InterPro" id="IPR048954">
    <property type="entry name" value="PorZ_N"/>
</dbReference>
<dbReference type="Pfam" id="PF21544">
    <property type="entry name" value="PorZ_N_b_propeller"/>
    <property type="match status" value="1"/>
</dbReference>
<name>A0ABX0ICX4_9FLAO</name>
<dbReference type="NCBIfam" id="TIGR04183">
    <property type="entry name" value="Por_Secre_tail"/>
    <property type="match status" value="1"/>
</dbReference>
<accession>A0ABX0ICX4</accession>
<keyword evidence="4" id="KW-1185">Reference proteome</keyword>
<sequence length="762" mass="84756">MKKIIWIYLIFVSQLFFAQQNNQLWKGYFSYNEIVDVESATDKVFAATQNAVFSKALLSSDLTIYNSINGLKPESITTIHHSELTNKTFVGNTNGLLLIINSDGSITTKVDIINEVPVPPNKKKINDFYEHNGRLYISTDYGISVVDVATSEFIITYFIGTSGEETQVLQTTVLGNEIYAVTRDFGIRKGNLTNPNLYDFSQWQTFDGGYWSGIVTFNNELIGMNTNARTYRYNGTVFQEILNHIQAGLKIKTNGTELIVTTSNHVYVLNQTFTQLANITSIPNFNAVFTAATVVGTKLYIGTEKDGLFSTDITNPTVFENMSPNGPVRNYIFRVKKALNYLWAVYGDYTRQYNPYPLEEYGISKYSKDDGWELIPYNDIFQAKSICDLVINPNNQTQIYATSYFSGLLKIQGGTIELFNQANTGPNGLESLVLTPPNPTYIDVRVNSPAFDKDGNLWMTNAFVERAIKVLNANGQWQSYSLDGIAPTVATGRYGPMAIDKNKTKWIPSINDGLIAFNENYNNKFIVLNSTTGNLPDNDVRCVAVDNRNQLWIGTYSGLRVVSVDRFITETELTANSIIIQEGDLAQELFYQQTILDIAVDGANRKWVSIADGGVFLVSANGQQTNYQFTKNNSPLPSNNINDIEIDGVSGEVFFATDKGMVSFLGTSTKPSDDLANVYVYPNPVRPEFLGTVKISGLTDKANVKITDIEGNLVHETTTSGGTIEWDTTAFGKYKVASGVYMIFVASEDGMDSTVKKVMIIR</sequence>
<dbReference type="RefSeq" id="WP_166235540.1">
    <property type="nucleotide sequence ID" value="NZ_JAAJBV010000001.1"/>
</dbReference>
<evidence type="ECO:0000256" key="1">
    <source>
        <dbReference type="ARBA" id="ARBA00022729"/>
    </source>
</evidence>
<dbReference type="SUPFAM" id="SSF101898">
    <property type="entry name" value="NHL repeat"/>
    <property type="match status" value="1"/>
</dbReference>
<dbReference type="Pfam" id="PF07494">
    <property type="entry name" value="Reg_prop"/>
    <property type="match status" value="1"/>
</dbReference>
<evidence type="ECO:0000259" key="2">
    <source>
        <dbReference type="Pfam" id="PF21544"/>
    </source>
</evidence>
<dbReference type="Proteomes" id="UP000761423">
    <property type="component" value="Unassembled WGS sequence"/>
</dbReference>
<keyword evidence="1" id="KW-0732">Signal</keyword>
<protein>
    <submittedName>
        <fullName evidence="3">T9SS type A sorting domain-containing protein</fullName>
    </submittedName>
</protein>
<dbReference type="InterPro" id="IPR011110">
    <property type="entry name" value="Reg_prop"/>
</dbReference>
<dbReference type="SUPFAM" id="SSF63829">
    <property type="entry name" value="Calcium-dependent phosphotriesterase"/>
    <property type="match status" value="1"/>
</dbReference>
<gene>
    <name evidence="3" type="ORF">G4L40_02330</name>
</gene>
<dbReference type="InterPro" id="IPR015943">
    <property type="entry name" value="WD40/YVTN_repeat-like_dom_sf"/>
</dbReference>
<evidence type="ECO:0000313" key="4">
    <source>
        <dbReference type="Proteomes" id="UP000761423"/>
    </source>
</evidence>
<dbReference type="EMBL" id="JAAJBV010000001">
    <property type="protein sequence ID" value="NHM03537.1"/>
    <property type="molecule type" value="Genomic_DNA"/>
</dbReference>
<reference evidence="3 4" key="1">
    <citation type="submission" date="2020-02" db="EMBL/GenBank/DDBJ databases">
        <authorList>
            <person name="Chen W.-M."/>
        </authorList>
    </citation>
    <scope>NUCLEOTIDE SEQUENCE [LARGE SCALE GENOMIC DNA]</scope>
    <source>
        <strain evidence="3 4">TWA-26</strain>
    </source>
</reference>
<dbReference type="Gene3D" id="2.130.10.10">
    <property type="entry name" value="YVTN repeat-like/Quinoprotein amine dehydrogenase"/>
    <property type="match status" value="1"/>
</dbReference>
<feature type="domain" description="PorZ N-terminal beta-propeller" evidence="2">
    <location>
        <begin position="44"/>
        <end position="204"/>
    </location>
</feature>
<comment type="caution">
    <text evidence="3">The sequence shown here is derived from an EMBL/GenBank/DDBJ whole genome shotgun (WGS) entry which is preliminary data.</text>
</comment>